<dbReference type="EMBL" id="JBEWTB010000002">
    <property type="protein sequence ID" value="MET4755728.1"/>
    <property type="molecule type" value="Genomic_DNA"/>
</dbReference>
<organism evidence="1 2">
    <name type="scientific">Endozoicomonas lisbonensis</name>
    <dbReference type="NCBI Taxonomy" id="3120522"/>
    <lineage>
        <taxon>Bacteria</taxon>
        <taxon>Pseudomonadati</taxon>
        <taxon>Pseudomonadota</taxon>
        <taxon>Gammaproteobacteria</taxon>
        <taxon>Oceanospirillales</taxon>
        <taxon>Endozoicomonadaceae</taxon>
        <taxon>Endozoicomonas</taxon>
    </lineage>
</organism>
<proteinExistence type="predicted"/>
<comment type="caution">
    <text evidence="1">The sequence shown here is derived from an EMBL/GenBank/DDBJ whole genome shotgun (WGS) entry which is preliminary data.</text>
</comment>
<dbReference type="Proteomes" id="UP001549366">
    <property type="component" value="Unassembled WGS sequence"/>
</dbReference>
<sequence length="79" mass="9720">MSVKHKVKDRNEKGRIRRTYTRSEKAAIYRNVPAWWVKLFMTRPERRETARLCRKILRDIDTESAIFPLGNRKPHKYYW</sequence>
<evidence type="ECO:0000313" key="2">
    <source>
        <dbReference type="Proteomes" id="UP001549366"/>
    </source>
</evidence>
<name>A0ABV2SFK8_9GAMM</name>
<gene>
    <name evidence="1" type="ORF">V5J35_000920</name>
</gene>
<evidence type="ECO:0000313" key="1">
    <source>
        <dbReference type="EMBL" id="MET4755728.1"/>
    </source>
</evidence>
<protein>
    <submittedName>
        <fullName evidence="1">Uncharacterized protein</fullName>
    </submittedName>
</protein>
<reference evidence="1 2" key="1">
    <citation type="submission" date="2024-06" db="EMBL/GenBank/DDBJ databases">
        <title>Genomic Encyclopedia of Type Strains, Phase V (KMG-V): Genome sequencing to study the core and pangenomes of soil and plant-associated prokaryotes.</title>
        <authorList>
            <person name="Whitman W."/>
        </authorList>
    </citation>
    <scope>NUCLEOTIDE SEQUENCE [LARGE SCALE GENOMIC DNA]</scope>
    <source>
        <strain evidence="1 2">NE40</strain>
    </source>
</reference>
<dbReference type="RefSeq" id="WP_354022322.1">
    <property type="nucleotide sequence ID" value="NZ_JBEWTD010000002.1"/>
</dbReference>
<keyword evidence="2" id="KW-1185">Reference proteome</keyword>
<accession>A0ABV2SFK8</accession>